<evidence type="ECO:0000256" key="12">
    <source>
        <dbReference type="ARBA" id="ARBA00038168"/>
    </source>
</evidence>
<evidence type="ECO:0000256" key="3">
    <source>
        <dbReference type="ARBA" id="ARBA00022617"/>
    </source>
</evidence>
<proteinExistence type="inferred from homology"/>
<feature type="region of interest" description="Disordered" evidence="13">
    <location>
        <begin position="26"/>
        <end position="76"/>
    </location>
</feature>
<evidence type="ECO:0000256" key="6">
    <source>
        <dbReference type="ARBA" id="ARBA00022824"/>
    </source>
</evidence>
<evidence type="ECO:0000256" key="13">
    <source>
        <dbReference type="SAM" id="MobiDB-lite"/>
    </source>
</evidence>
<evidence type="ECO:0000256" key="7">
    <source>
        <dbReference type="ARBA" id="ARBA00022848"/>
    </source>
</evidence>
<comment type="subcellular location">
    <subcellularLocation>
        <location evidence="1">Endoplasmic reticulum membrane</location>
        <topology evidence="1">Single-pass membrane protein</topology>
        <orientation evidence="1">Cytoplasmic side</orientation>
    </subcellularLocation>
    <subcellularLocation>
        <location evidence="11">Microsome membrane</location>
        <topology evidence="11">Single-pass membrane protein</topology>
        <orientation evidence="11">Cytoplasmic side</orientation>
    </subcellularLocation>
</comment>
<dbReference type="SUPFAM" id="SSF55856">
    <property type="entry name" value="Cytochrome b5-like heme/steroid binding domain"/>
    <property type="match status" value="1"/>
</dbReference>
<dbReference type="eggNOG" id="KOG0537">
    <property type="taxonomic scope" value="Eukaryota"/>
</dbReference>
<feature type="transmembrane region" description="Helical" evidence="14">
    <location>
        <begin position="184"/>
        <end position="204"/>
    </location>
</feature>
<keyword evidence="2" id="KW-0813">Transport</keyword>
<dbReference type="OrthoDB" id="260519at2759"/>
<dbReference type="AlphaFoldDB" id="F2U101"/>
<dbReference type="PANTHER" id="PTHR19359:SF150">
    <property type="entry name" value="CYTOCHROME B5"/>
    <property type="match status" value="1"/>
</dbReference>
<dbReference type="PRINTS" id="PR00363">
    <property type="entry name" value="CYTOCHROMEB5"/>
</dbReference>
<evidence type="ECO:0000256" key="2">
    <source>
        <dbReference type="ARBA" id="ARBA00022448"/>
    </source>
</evidence>
<name>F2U101_SALR5</name>
<dbReference type="STRING" id="946362.F2U101"/>
<keyword evidence="17" id="KW-1185">Reference proteome</keyword>
<dbReference type="InterPro" id="IPR001199">
    <property type="entry name" value="Cyt_B5-like_heme/steroid-bd"/>
</dbReference>
<reference evidence="16" key="1">
    <citation type="submission" date="2009-08" db="EMBL/GenBank/DDBJ databases">
        <title>Annotation of Salpingoeca rosetta.</title>
        <authorList>
            <consortium name="The Broad Institute Genome Sequencing Platform"/>
            <person name="Russ C."/>
            <person name="Cuomo C."/>
            <person name="Burger G."/>
            <person name="Gray M.W."/>
            <person name="Holland P.W.H."/>
            <person name="King N."/>
            <person name="Lang F.B.F."/>
            <person name="Roger A.J."/>
            <person name="Ruiz-Trillo I."/>
            <person name="Young S.K."/>
            <person name="Zeng Q."/>
            <person name="Gargeya S."/>
            <person name="Alvarado L."/>
            <person name="Berlin A."/>
            <person name="Chapman S.B."/>
            <person name="Chen Z."/>
            <person name="Freedman E."/>
            <person name="Gellesch M."/>
            <person name="Goldberg J."/>
            <person name="Griggs A."/>
            <person name="Gujja S."/>
            <person name="Heilman E."/>
            <person name="Heiman D."/>
            <person name="Howarth C."/>
            <person name="Mehta T."/>
            <person name="Neiman D."/>
            <person name="Pearson M."/>
            <person name="Roberts A."/>
            <person name="Saif S."/>
            <person name="Shea T."/>
            <person name="Shenoy N."/>
            <person name="Sisk P."/>
            <person name="Stolte C."/>
            <person name="Sykes S."/>
            <person name="White J."/>
            <person name="Yandava C."/>
            <person name="Haas B."/>
            <person name="Nusbaum C."/>
            <person name="Birren B."/>
        </authorList>
    </citation>
    <scope>NUCLEOTIDE SEQUENCE [LARGE SCALE GENOMIC DNA]</scope>
    <source>
        <strain evidence="16">ATCC 50818</strain>
    </source>
</reference>
<keyword evidence="3" id="KW-0349">Heme</keyword>
<keyword evidence="7" id="KW-0492">Microsome</keyword>
<gene>
    <name evidence="16" type="ORF">PTSG_01167</name>
</gene>
<dbReference type="GeneID" id="16077731"/>
<evidence type="ECO:0000256" key="11">
    <source>
        <dbReference type="ARBA" id="ARBA00037877"/>
    </source>
</evidence>
<keyword evidence="5" id="KW-0479">Metal-binding</keyword>
<keyword evidence="8" id="KW-0249">Electron transport</keyword>
<organism evidence="17">
    <name type="scientific">Salpingoeca rosetta (strain ATCC 50818 / BSB-021)</name>
    <dbReference type="NCBI Taxonomy" id="946362"/>
    <lineage>
        <taxon>Eukaryota</taxon>
        <taxon>Choanoflagellata</taxon>
        <taxon>Craspedida</taxon>
        <taxon>Salpingoecidae</taxon>
        <taxon>Salpingoeca</taxon>
    </lineage>
</organism>
<dbReference type="OMA" id="NTNESCY"/>
<dbReference type="Pfam" id="PF00173">
    <property type="entry name" value="Cyt-b5"/>
    <property type="match status" value="1"/>
</dbReference>
<evidence type="ECO:0000256" key="14">
    <source>
        <dbReference type="SAM" id="Phobius"/>
    </source>
</evidence>
<evidence type="ECO:0000256" key="9">
    <source>
        <dbReference type="ARBA" id="ARBA00023004"/>
    </source>
</evidence>
<dbReference type="InParanoid" id="F2U101"/>
<dbReference type="PROSITE" id="PS50255">
    <property type="entry name" value="CYTOCHROME_B5_2"/>
    <property type="match status" value="1"/>
</dbReference>
<evidence type="ECO:0000256" key="10">
    <source>
        <dbReference type="ARBA" id="ARBA00023136"/>
    </source>
</evidence>
<dbReference type="SMART" id="SM01117">
    <property type="entry name" value="Cyt-b5"/>
    <property type="match status" value="1"/>
</dbReference>
<keyword evidence="4 14" id="KW-0812">Transmembrane</keyword>
<evidence type="ECO:0000259" key="15">
    <source>
        <dbReference type="PROSITE" id="PS50255"/>
    </source>
</evidence>
<accession>F2U101</accession>
<dbReference type="InterPro" id="IPR036400">
    <property type="entry name" value="Cyt_B5-like_heme/steroid_sf"/>
</dbReference>
<feature type="domain" description="Cytochrome b5 heme-binding" evidence="15">
    <location>
        <begin position="79"/>
        <end position="155"/>
    </location>
</feature>
<evidence type="ECO:0000256" key="4">
    <source>
        <dbReference type="ARBA" id="ARBA00022692"/>
    </source>
</evidence>
<dbReference type="EMBL" id="GL832958">
    <property type="protein sequence ID" value="EGD80575.1"/>
    <property type="molecule type" value="Genomic_DNA"/>
</dbReference>
<comment type="similarity">
    <text evidence="12">Belongs to the cytochrome b5 family.</text>
</comment>
<dbReference type="Gene3D" id="3.10.120.10">
    <property type="entry name" value="Cytochrome b5-like heme/steroid binding domain"/>
    <property type="match status" value="1"/>
</dbReference>
<dbReference type="GO" id="GO:0005789">
    <property type="term" value="C:endoplasmic reticulum membrane"/>
    <property type="evidence" value="ECO:0007669"/>
    <property type="project" value="UniProtKB-SubCell"/>
</dbReference>
<evidence type="ECO:0000256" key="8">
    <source>
        <dbReference type="ARBA" id="ARBA00022982"/>
    </source>
</evidence>
<keyword evidence="6" id="KW-0256">Endoplasmic reticulum</keyword>
<dbReference type="GO" id="GO:0046872">
    <property type="term" value="F:metal ion binding"/>
    <property type="evidence" value="ECO:0007669"/>
    <property type="project" value="UniProtKB-KW"/>
</dbReference>
<dbReference type="PANTHER" id="PTHR19359">
    <property type="entry name" value="CYTOCHROME B5"/>
    <property type="match status" value="1"/>
</dbReference>
<dbReference type="InterPro" id="IPR050668">
    <property type="entry name" value="Cytochrome_b5"/>
</dbReference>
<dbReference type="FunFam" id="3.10.120.10:FF:000002">
    <property type="entry name" value="Cytochrome b5 type B"/>
    <property type="match status" value="1"/>
</dbReference>
<keyword evidence="10 14" id="KW-0472">Membrane</keyword>
<feature type="compositionally biased region" description="Polar residues" evidence="13">
    <location>
        <begin position="39"/>
        <end position="64"/>
    </location>
</feature>
<dbReference type="FunCoup" id="F2U101">
    <property type="interactions" value="1733"/>
</dbReference>
<keyword evidence="9" id="KW-0408">Iron</keyword>
<dbReference type="KEGG" id="sre:PTSG_01167"/>
<evidence type="ECO:0000256" key="5">
    <source>
        <dbReference type="ARBA" id="ARBA00022723"/>
    </source>
</evidence>
<dbReference type="GO" id="GO:0020037">
    <property type="term" value="F:heme binding"/>
    <property type="evidence" value="ECO:0007669"/>
    <property type="project" value="TreeGrafter"/>
</dbReference>
<keyword evidence="14" id="KW-1133">Transmembrane helix</keyword>
<sequence length="206" mass="22407">MVWSIKFPGKPTICVTAQKAQLVRAKHQQAKQAKEEEGATSSNHKTPRVDTSQHIQAAKHTNQHQPPPSLPTTTPATMSKTISYAEVAKHNTNESCYMVIHDKVYDVTKFLIEHPGGEEVMMDYAGKDASEGFEDVGHSEDAREQLSDFVIGELPADEKGQAATESNIAPQAPSRAQASSDGSWFLYVALAAVVAGAGVAYFYFNK</sequence>
<evidence type="ECO:0000256" key="1">
    <source>
        <dbReference type="ARBA" id="ARBA00004131"/>
    </source>
</evidence>
<evidence type="ECO:0000313" key="16">
    <source>
        <dbReference type="EMBL" id="EGD80575.1"/>
    </source>
</evidence>
<evidence type="ECO:0000313" key="17">
    <source>
        <dbReference type="Proteomes" id="UP000007799"/>
    </source>
</evidence>
<protein>
    <submittedName>
        <fullName evidence="16">Cytochrome b5 type B</fullName>
    </submittedName>
</protein>
<dbReference type="RefSeq" id="XP_004997136.1">
    <property type="nucleotide sequence ID" value="XM_004997079.1"/>
</dbReference>
<dbReference type="Proteomes" id="UP000007799">
    <property type="component" value="Unassembled WGS sequence"/>
</dbReference>